<keyword evidence="5 6" id="KW-0482">Metalloprotease</keyword>
<feature type="transmembrane region" description="Helical" evidence="7">
    <location>
        <begin position="37"/>
        <end position="63"/>
    </location>
</feature>
<organism evidence="9 10">
    <name type="scientific">Microbacterium maritypicum</name>
    <name type="common">Microbacterium liquefaciens</name>
    <dbReference type="NCBI Taxonomy" id="33918"/>
    <lineage>
        <taxon>Bacteria</taxon>
        <taxon>Bacillati</taxon>
        <taxon>Actinomycetota</taxon>
        <taxon>Actinomycetes</taxon>
        <taxon>Micrococcales</taxon>
        <taxon>Microbacteriaceae</taxon>
        <taxon>Microbacterium</taxon>
    </lineage>
</organism>
<keyword evidence="7" id="KW-1133">Transmembrane helix</keyword>
<sequence length="324" mass="33540">MPLTVAVLLLVGGAAFAVFGPWLLRRAAPALVRIPRIAIGLIVGGMLVWIGSVLAIGPVLAWAGSGPVVLSGQAADVCQRCLAAANPFLDSTTSSLVPTILFLVIPAVVALSLGIATSARMLRNARKARATAEAVRSGSVRTRLDGHEVSVIDSERVFALTFALRDGGIVLSTGAIRSLDHNELAAVLEHEHAHLRQRHHLISSLVDGIAAHLRWVPLVAAVAEAIPHYLEIAADNHARQAVGTPALVGALLKMAKPSPDTALASHPAALHATGPERIRQLVRPGVGLSGAVPLIAIAAYLFALGIVSIAIQLPYASAAITGCS</sequence>
<dbReference type="PANTHER" id="PTHR34978">
    <property type="entry name" value="POSSIBLE SENSOR-TRANSDUCER PROTEIN BLAR"/>
    <property type="match status" value="1"/>
</dbReference>
<evidence type="ECO:0000256" key="5">
    <source>
        <dbReference type="ARBA" id="ARBA00023049"/>
    </source>
</evidence>
<accession>A0AAJ5VEE9</accession>
<gene>
    <name evidence="9" type="ORF">PWF71_01565</name>
</gene>
<feature type="transmembrane region" description="Helical" evidence="7">
    <location>
        <begin position="96"/>
        <end position="119"/>
    </location>
</feature>
<proteinExistence type="inferred from homology"/>
<protein>
    <submittedName>
        <fullName evidence="9">M56 family metallopeptidase</fullName>
    </submittedName>
</protein>
<reference evidence="9" key="1">
    <citation type="submission" date="2023-02" db="EMBL/GenBank/DDBJ databases">
        <title>Genome sequence of Microbacterium liquefaciens B1075.</title>
        <authorList>
            <person name="Cao J."/>
            <person name="Li X."/>
        </authorList>
    </citation>
    <scope>NUCLEOTIDE SEQUENCE</scope>
    <source>
        <strain evidence="9">B1075</strain>
    </source>
</reference>
<keyword evidence="1 6" id="KW-0645">Protease</keyword>
<evidence type="ECO:0000256" key="7">
    <source>
        <dbReference type="SAM" id="Phobius"/>
    </source>
</evidence>
<dbReference type="InterPro" id="IPR052173">
    <property type="entry name" value="Beta-lactam_resp_regulator"/>
</dbReference>
<feature type="domain" description="Peptidase M48" evidence="8">
    <location>
        <begin position="133"/>
        <end position="214"/>
    </location>
</feature>
<dbReference type="Proteomes" id="UP001214756">
    <property type="component" value="Chromosome"/>
</dbReference>
<dbReference type="CDD" id="cd07326">
    <property type="entry name" value="M56_BlaR1_MecR1_like"/>
    <property type="match status" value="1"/>
</dbReference>
<keyword evidence="3 6" id="KW-0378">Hydrolase</keyword>
<feature type="transmembrane region" description="Helical" evidence="7">
    <location>
        <begin position="286"/>
        <end position="311"/>
    </location>
</feature>
<evidence type="ECO:0000256" key="4">
    <source>
        <dbReference type="ARBA" id="ARBA00022833"/>
    </source>
</evidence>
<dbReference type="Gene3D" id="3.30.2010.10">
    <property type="entry name" value="Metalloproteases ('zincins'), catalytic domain"/>
    <property type="match status" value="1"/>
</dbReference>
<evidence type="ECO:0000313" key="10">
    <source>
        <dbReference type="Proteomes" id="UP001214756"/>
    </source>
</evidence>
<dbReference type="InterPro" id="IPR001915">
    <property type="entry name" value="Peptidase_M48"/>
</dbReference>
<keyword evidence="4 6" id="KW-0862">Zinc</keyword>
<evidence type="ECO:0000256" key="3">
    <source>
        <dbReference type="ARBA" id="ARBA00022801"/>
    </source>
</evidence>
<dbReference type="RefSeq" id="WP_275093824.1">
    <property type="nucleotide sequence ID" value="NZ_CBDRLE010000002.1"/>
</dbReference>
<dbReference type="EMBL" id="CP118606">
    <property type="protein sequence ID" value="WEF22743.1"/>
    <property type="molecule type" value="Genomic_DNA"/>
</dbReference>
<dbReference type="GO" id="GO:0046872">
    <property type="term" value="F:metal ion binding"/>
    <property type="evidence" value="ECO:0007669"/>
    <property type="project" value="UniProtKB-KW"/>
</dbReference>
<evidence type="ECO:0000313" key="9">
    <source>
        <dbReference type="EMBL" id="WEF22743.1"/>
    </source>
</evidence>
<dbReference type="AlphaFoldDB" id="A0AAJ5VEE9"/>
<evidence type="ECO:0000256" key="1">
    <source>
        <dbReference type="ARBA" id="ARBA00022670"/>
    </source>
</evidence>
<comment type="cofactor">
    <cofactor evidence="6">
        <name>Zn(2+)</name>
        <dbReference type="ChEBI" id="CHEBI:29105"/>
    </cofactor>
    <text evidence="6">Binds 1 zinc ion per subunit.</text>
</comment>
<dbReference type="PANTHER" id="PTHR34978:SF3">
    <property type="entry name" value="SLR0241 PROTEIN"/>
    <property type="match status" value="1"/>
</dbReference>
<evidence type="ECO:0000256" key="2">
    <source>
        <dbReference type="ARBA" id="ARBA00022723"/>
    </source>
</evidence>
<keyword evidence="7" id="KW-0472">Membrane</keyword>
<evidence type="ECO:0000256" key="6">
    <source>
        <dbReference type="RuleBase" id="RU003983"/>
    </source>
</evidence>
<comment type="similarity">
    <text evidence="6">Belongs to the peptidase M48 family.</text>
</comment>
<dbReference type="GO" id="GO:0004222">
    <property type="term" value="F:metalloendopeptidase activity"/>
    <property type="evidence" value="ECO:0007669"/>
    <property type="project" value="InterPro"/>
</dbReference>
<keyword evidence="2" id="KW-0479">Metal-binding</keyword>
<keyword evidence="7" id="KW-0812">Transmembrane</keyword>
<dbReference type="Pfam" id="PF01435">
    <property type="entry name" value="Peptidase_M48"/>
    <property type="match status" value="1"/>
</dbReference>
<name>A0AAJ5VEE9_MICMQ</name>
<feature type="transmembrane region" description="Helical" evidence="7">
    <location>
        <begin position="6"/>
        <end position="25"/>
    </location>
</feature>
<dbReference type="GO" id="GO:0006508">
    <property type="term" value="P:proteolysis"/>
    <property type="evidence" value="ECO:0007669"/>
    <property type="project" value="UniProtKB-KW"/>
</dbReference>
<evidence type="ECO:0000259" key="8">
    <source>
        <dbReference type="Pfam" id="PF01435"/>
    </source>
</evidence>